<evidence type="ECO:0000259" key="6">
    <source>
        <dbReference type="Pfam" id="PF02880"/>
    </source>
</evidence>
<evidence type="ECO:0000313" key="7">
    <source>
        <dbReference type="EMBL" id="MBF8808521.1"/>
    </source>
</evidence>
<dbReference type="InterPro" id="IPR005846">
    <property type="entry name" value="A-D-PHexomutase_a/b/a-III"/>
</dbReference>
<comment type="caution">
    <text evidence="7">The sequence shown here is derived from an EMBL/GenBank/DDBJ whole genome shotgun (WGS) entry which is preliminary data.</text>
</comment>
<evidence type="ECO:0000313" key="8">
    <source>
        <dbReference type="Proteomes" id="UP000637757"/>
    </source>
</evidence>
<dbReference type="Gene3D" id="3.40.120.10">
    <property type="entry name" value="Alpha-D-Glucose-1,6-Bisphosphate, subunit A, domain 3"/>
    <property type="match status" value="3"/>
</dbReference>
<dbReference type="PANTHER" id="PTHR42946:SF1">
    <property type="entry name" value="PHOSPHOGLUCOMUTASE (ALPHA-D-GLUCOSE-1,6-BISPHOSPHATE-DEPENDENT)"/>
    <property type="match status" value="1"/>
</dbReference>
<protein>
    <submittedName>
        <fullName evidence="7">Phosphomannomutase/phosphoglucomutase</fullName>
    </submittedName>
</protein>
<dbReference type="EMBL" id="JADAKE010000020">
    <property type="protein sequence ID" value="MBF8808521.1"/>
    <property type="molecule type" value="Genomic_DNA"/>
</dbReference>
<comment type="similarity">
    <text evidence="2">Belongs to the phosphohexose mutase family.</text>
</comment>
<evidence type="ECO:0000259" key="4">
    <source>
        <dbReference type="Pfam" id="PF02878"/>
    </source>
</evidence>
<dbReference type="Proteomes" id="UP000637757">
    <property type="component" value="Unassembled WGS sequence"/>
</dbReference>
<evidence type="ECO:0000256" key="3">
    <source>
        <dbReference type="ARBA" id="ARBA00022553"/>
    </source>
</evidence>
<dbReference type="Pfam" id="PF02880">
    <property type="entry name" value="PGM_PMM_III"/>
    <property type="match status" value="1"/>
</dbReference>
<feature type="domain" description="Alpha-D-phosphohexomutase alpha/beta/alpha" evidence="4">
    <location>
        <begin position="8"/>
        <end position="121"/>
    </location>
</feature>
<dbReference type="Pfam" id="PF02879">
    <property type="entry name" value="PGM_PMM_II"/>
    <property type="match status" value="1"/>
</dbReference>
<dbReference type="GO" id="GO:0005975">
    <property type="term" value="P:carbohydrate metabolic process"/>
    <property type="evidence" value="ECO:0007669"/>
    <property type="project" value="InterPro"/>
</dbReference>
<evidence type="ECO:0000259" key="5">
    <source>
        <dbReference type="Pfam" id="PF02879"/>
    </source>
</evidence>
<accession>A0A931AWE8</accession>
<dbReference type="InterPro" id="IPR005844">
    <property type="entry name" value="A-D-PHexomutase_a/b/a-I"/>
</dbReference>
<dbReference type="CDD" id="cd03089">
    <property type="entry name" value="PMM_PGM"/>
    <property type="match status" value="1"/>
</dbReference>
<feature type="domain" description="Alpha-D-phosphohexomutase alpha/beta/alpha" evidence="5">
    <location>
        <begin position="156"/>
        <end position="246"/>
    </location>
</feature>
<dbReference type="InterPro" id="IPR005841">
    <property type="entry name" value="Alpha-D-phosphohexomutase_SF"/>
</dbReference>
<gene>
    <name evidence="7" type="ORF">IC227_09855</name>
</gene>
<dbReference type="PANTHER" id="PTHR42946">
    <property type="entry name" value="PHOSPHOHEXOSE MUTASE"/>
    <property type="match status" value="1"/>
</dbReference>
<dbReference type="GO" id="GO:0004615">
    <property type="term" value="F:phosphomannomutase activity"/>
    <property type="evidence" value="ECO:0007669"/>
    <property type="project" value="TreeGrafter"/>
</dbReference>
<dbReference type="Gene3D" id="3.30.310.50">
    <property type="entry name" value="Alpha-D-phosphohexomutase, C-terminal domain"/>
    <property type="match status" value="1"/>
</dbReference>
<keyword evidence="3" id="KW-0597">Phosphoprotein</keyword>
<reference evidence="7" key="1">
    <citation type="submission" date="2020-09" db="EMBL/GenBank/DDBJ databases">
        <title>Genomic insights into the novelty and pathogenicity of a unique biofilm-forming Enterococcus sp. bacteria (Enterococcus lacertideformus) identified in reptiles.</title>
        <authorList>
            <person name="Agius J.E."/>
            <person name="Phalen D.N."/>
            <person name="Rose K."/>
            <person name="Eden J.-S."/>
        </authorList>
    </citation>
    <scope>NUCLEOTIDE SEQUENCE</scope>
    <source>
        <strain evidence="7">PHRS 0518</strain>
    </source>
</reference>
<evidence type="ECO:0000256" key="1">
    <source>
        <dbReference type="ARBA" id="ARBA00001946"/>
    </source>
</evidence>
<dbReference type="Pfam" id="PF02878">
    <property type="entry name" value="PGM_PMM_I"/>
    <property type="match status" value="1"/>
</dbReference>
<comment type="cofactor">
    <cofactor evidence="1">
        <name>Mg(2+)</name>
        <dbReference type="ChEBI" id="CHEBI:18420"/>
    </cofactor>
</comment>
<organism evidence="7 8">
    <name type="scientific">Enterococcus lacertideformus</name>
    <dbReference type="NCBI Taxonomy" id="2771493"/>
    <lineage>
        <taxon>Bacteria</taxon>
        <taxon>Bacillati</taxon>
        <taxon>Bacillota</taxon>
        <taxon>Bacilli</taxon>
        <taxon>Lactobacillales</taxon>
        <taxon>Enterococcaceae</taxon>
        <taxon>Enterococcus</taxon>
    </lineage>
</organism>
<feature type="domain" description="Alpha-D-phosphohexomutase alpha/beta/alpha" evidence="6">
    <location>
        <begin position="251"/>
        <end position="365"/>
    </location>
</feature>
<dbReference type="SUPFAM" id="SSF53738">
    <property type="entry name" value="Phosphoglucomutase, first 3 domains"/>
    <property type="match status" value="3"/>
</dbReference>
<sequence>MSFLKALQNGSDIRGIAIATEKYTANLTPVEIQKKSNLKYKEEQLTVGVGCDSRLSGPILKEAFIEGLIQQGVNVLDFDLATTPAMFMATQFPQFSCDASVMLTASHLPFYFNGMKFFTNERRRIGVLYKADILTPYAKDLVQKIENGMGTNMLSDTKPLAGWKIIVDAGNGAGGFFAEKVLQELGADTTGSQFLEPDGHFPNHIPNPDNSEAMVSIQKAVLENQADLGVIFDTDVDRCAVVSATGQIINRNHLIALLSTIVLKEHPGATIVTNSTTSAHLQTFIEAKGGKQLRYVSGYRNVINKAITCNKEGVDVPLAIETSGHAAFKENYFLDDGAYVIAKILMLLPELKKAQKNMEEIIQELKQPKEAQEIRLQLTGEDPIKQGKAIIQELEKELKRQHGLVFHPENEEGIRFDLKEPYGNGWFLLRLSLHEPLLVLQIENDEIGKNKETLHLLSELLGKYSTIEPLIVNNEKAKRDEK</sequence>
<dbReference type="AlphaFoldDB" id="A0A931AWE8"/>
<evidence type="ECO:0000256" key="2">
    <source>
        <dbReference type="ARBA" id="ARBA00010231"/>
    </source>
</evidence>
<proteinExistence type="inferred from homology"/>
<name>A0A931AWE8_9ENTE</name>
<dbReference type="InterPro" id="IPR005845">
    <property type="entry name" value="A-D-PHexomutase_a/b/a-II"/>
</dbReference>
<keyword evidence="8" id="KW-1185">Reference proteome</keyword>
<dbReference type="FunFam" id="3.40.120.10:FF:000010">
    <property type="entry name" value="phosphomannomutase/phosphoglucomutase isoform X1"/>
    <property type="match status" value="1"/>
</dbReference>
<dbReference type="PRINTS" id="PR00509">
    <property type="entry name" value="PGMPMM"/>
</dbReference>
<dbReference type="InterPro" id="IPR050060">
    <property type="entry name" value="Phosphoglucosamine_mutase"/>
</dbReference>
<dbReference type="InterPro" id="IPR016055">
    <property type="entry name" value="A-D-PHexomutase_a/b/a-I/II/III"/>
</dbReference>